<dbReference type="GO" id="GO:0000976">
    <property type="term" value="F:transcription cis-regulatory region binding"/>
    <property type="evidence" value="ECO:0007669"/>
    <property type="project" value="UniProtKB-ARBA"/>
</dbReference>
<dbReference type="InterPro" id="IPR036955">
    <property type="entry name" value="AP2/ERF_dom_sf"/>
</dbReference>
<name>A0A2I0JQ23_PUNGR</name>
<dbReference type="SMART" id="SM00380">
    <property type="entry name" value="AP2"/>
    <property type="match status" value="1"/>
</dbReference>
<proteinExistence type="inferred from homology"/>
<evidence type="ECO:0000256" key="6">
    <source>
        <dbReference type="ARBA" id="ARBA00023163"/>
    </source>
</evidence>
<dbReference type="InterPro" id="IPR001471">
    <property type="entry name" value="AP2/ERF_dom"/>
</dbReference>
<dbReference type="FunFam" id="3.30.730.10:FF:000001">
    <property type="entry name" value="Ethylene-responsive transcription factor 2"/>
    <property type="match status" value="1"/>
</dbReference>
<dbReference type="GO" id="GO:0003700">
    <property type="term" value="F:DNA-binding transcription factor activity"/>
    <property type="evidence" value="ECO:0007669"/>
    <property type="project" value="InterPro"/>
</dbReference>
<comment type="subcellular location">
    <subcellularLocation>
        <location evidence="1">Nucleus</location>
    </subcellularLocation>
</comment>
<protein>
    <submittedName>
        <fullName evidence="9">Uncharacterized protein</fullName>
    </submittedName>
</protein>
<dbReference type="PROSITE" id="PS51032">
    <property type="entry name" value="AP2_ERF"/>
    <property type="match status" value="1"/>
</dbReference>
<evidence type="ECO:0000256" key="3">
    <source>
        <dbReference type="ARBA" id="ARBA00023015"/>
    </source>
</evidence>
<dbReference type="Proteomes" id="UP000233551">
    <property type="component" value="Unassembled WGS sequence"/>
</dbReference>
<comment type="similarity">
    <text evidence="8">Belongs to the AP2/ERF transcription factor family. ERF subfamily.</text>
</comment>
<keyword evidence="3" id="KW-0805">Transcription regulation</keyword>
<keyword evidence="5" id="KW-0010">Activator</keyword>
<comment type="caution">
    <text evidence="9">The sequence shown here is derived from an EMBL/GenBank/DDBJ whole genome shotgun (WGS) entry which is preliminary data.</text>
</comment>
<evidence type="ECO:0000256" key="1">
    <source>
        <dbReference type="ARBA" id="ARBA00004123"/>
    </source>
</evidence>
<keyword evidence="7" id="KW-0539">Nucleus</keyword>
<keyword evidence="2" id="KW-0936">Ethylene signaling pathway</keyword>
<dbReference type="CDD" id="cd00018">
    <property type="entry name" value="AP2"/>
    <property type="match status" value="1"/>
</dbReference>
<dbReference type="OrthoDB" id="777275at2759"/>
<evidence type="ECO:0000256" key="7">
    <source>
        <dbReference type="ARBA" id="ARBA00023242"/>
    </source>
</evidence>
<dbReference type="PANTHER" id="PTHR31657:SF40">
    <property type="entry name" value="ETHYLENE-RESPONSIVE TRANSCRIPTION FACTOR ERF062"/>
    <property type="match status" value="1"/>
</dbReference>
<keyword evidence="4" id="KW-0238">DNA-binding</keyword>
<dbReference type="AlphaFoldDB" id="A0A2I0JQ23"/>
<dbReference type="Gene3D" id="3.30.730.10">
    <property type="entry name" value="AP2/ERF domain"/>
    <property type="match status" value="1"/>
</dbReference>
<dbReference type="EMBL" id="PGOL01001504">
    <property type="protein sequence ID" value="PKI57586.1"/>
    <property type="molecule type" value="Genomic_DNA"/>
</dbReference>
<dbReference type="InterPro" id="IPR051758">
    <property type="entry name" value="ERF/AP2-like"/>
</dbReference>
<keyword evidence="10" id="KW-1185">Reference proteome</keyword>
<accession>A0A2I0JQ23</accession>
<dbReference type="InterPro" id="IPR016177">
    <property type="entry name" value="DNA-bd_dom_sf"/>
</dbReference>
<gene>
    <name evidence="9" type="ORF">CRG98_022057</name>
</gene>
<reference evidence="9 10" key="1">
    <citation type="submission" date="2017-11" db="EMBL/GenBank/DDBJ databases">
        <title>De-novo sequencing of pomegranate (Punica granatum L.) genome.</title>
        <authorList>
            <person name="Akparov Z."/>
            <person name="Amiraslanov A."/>
            <person name="Hajiyeva S."/>
            <person name="Abbasov M."/>
            <person name="Kaur K."/>
            <person name="Hamwieh A."/>
            <person name="Solovyev V."/>
            <person name="Salamov A."/>
            <person name="Braich B."/>
            <person name="Kosarev P."/>
            <person name="Mahmoud A."/>
            <person name="Hajiyev E."/>
            <person name="Babayeva S."/>
            <person name="Izzatullayeva V."/>
            <person name="Mammadov A."/>
            <person name="Mammadov A."/>
            <person name="Sharifova S."/>
            <person name="Ojaghi J."/>
            <person name="Eynullazada K."/>
            <person name="Bayramov B."/>
            <person name="Abdulazimova A."/>
            <person name="Shahmuradov I."/>
        </authorList>
    </citation>
    <scope>NUCLEOTIDE SEQUENCE [LARGE SCALE GENOMIC DNA]</scope>
    <source>
        <strain evidence="10">cv. AG2017</strain>
        <tissue evidence="9">Leaf</tissue>
    </source>
</reference>
<dbReference type="STRING" id="22663.A0A2I0JQ23"/>
<dbReference type="PRINTS" id="PR00367">
    <property type="entry name" value="ETHRSPELEMNT"/>
</dbReference>
<dbReference type="Pfam" id="PF00847">
    <property type="entry name" value="AP2"/>
    <property type="match status" value="1"/>
</dbReference>
<dbReference type="PANTHER" id="PTHR31657">
    <property type="entry name" value="ETHYLENE-RESPONSIVE TRANSCRIPTION FACTOR ERF061"/>
    <property type="match status" value="1"/>
</dbReference>
<organism evidence="9 10">
    <name type="scientific">Punica granatum</name>
    <name type="common">Pomegranate</name>
    <dbReference type="NCBI Taxonomy" id="22663"/>
    <lineage>
        <taxon>Eukaryota</taxon>
        <taxon>Viridiplantae</taxon>
        <taxon>Streptophyta</taxon>
        <taxon>Embryophyta</taxon>
        <taxon>Tracheophyta</taxon>
        <taxon>Spermatophyta</taxon>
        <taxon>Magnoliopsida</taxon>
        <taxon>eudicotyledons</taxon>
        <taxon>Gunneridae</taxon>
        <taxon>Pentapetalae</taxon>
        <taxon>rosids</taxon>
        <taxon>malvids</taxon>
        <taxon>Myrtales</taxon>
        <taxon>Lythraceae</taxon>
        <taxon>Punica</taxon>
    </lineage>
</organism>
<evidence type="ECO:0000256" key="4">
    <source>
        <dbReference type="ARBA" id="ARBA00023125"/>
    </source>
</evidence>
<evidence type="ECO:0000256" key="5">
    <source>
        <dbReference type="ARBA" id="ARBA00023159"/>
    </source>
</evidence>
<dbReference type="SUPFAM" id="SSF54171">
    <property type="entry name" value="DNA-binding domain"/>
    <property type="match status" value="1"/>
</dbReference>
<evidence type="ECO:0000256" key="2">
    <source>
        <dbReference type="ARBA" id="ARBA00022745"/>
    </source>
</evidence>
<dbReference type="GO" id="GO:0009873">
    <property type="term" value="P:ethylene-activated signaling pathway"/>
    <property type="evidence" value="ECO:0007669"/>
    <property type="project" value="UniProtKB-KW"/>
</dbReference>
<evidence type="ECO:0000313" key="10">
    <source>
        <dbReference type="Proteomes" id="UP000233551"/>
    </source>
</evidence>
<sequence length="353" mass="38880">MENFLQRELIPSPPHCFNVDPILWVALGMTSNLPDSRSSSSSSSSSPNGSITCTGSNQFSVSDPPTPTSISPSLDLPSLSLFWHDPAKPNPSAQIQNFLSNNESPDHRIPTSMNPLCSIPLLGQLHAEQVKTDLGMTNSASNWLSTIRTQPMKCTGRKSPNRMPGKLFRGVRQRHWGKWVAEIRLPRNRTRVWLGTFDTAEEAARAYDTAAYLLRGEYAHLNFPDLKHELKANSTTAALLEAKMRTILQGNQTTCNTNLSSYASSSAFLHKKVPVLDQSPKNPVPNLDSTVNVLSQHSPAGNDSNDSKPAFESKFGSSYHHQTAGRESEAVQLSRMPSLDMELIWEAILVSET</sequence>
<dbReference type="GO" id="GO:0005634">
    <property type="term" value="C:nucleus"/>
    <property type="evidence" value="ECO:0007669"/>
    <property type="project" value="UniProtKB-SubCell"/>
</dbReference>
<evidence type="ECO:0000313" key="9">
    <source>
        <dbReference type="EMBL" id="PKI57586.1"/>
    </source>
</evidence>
<evidence type="ECO:0000256" key="8">
    <source>
        <dbReference type="ARBA" id="ARBA00024343"/>
    </source>
</evidence>
<dbReference type="GeneID" id="116215516"/>
<keyword evidence="6" id="KW-0804">Transcription</keyword>